<proteinExistence type="predicted"/>
<dbReference type="Pfam" id="PF04220">
    <property type="entry name" value="YihI"/>
    <property type="match status" value="1"/>
</dbReference>
<evidence type="ECO:0000256" key="2">
    <source>
        <dbReference type="ARBA" id="ARBA00022517"/>
    </source>
</evidence>
<evidence type="ECO:0008006" key="6">
    <source>
        <dbReference type="Google" id="ProtNLM"/>
    </source>
</evidence>
<dbReference type="GO" id="GO:0005096">
    <property type="term" value="F:GTPase activator activity"/>
    <property type="evidence" value="ECO:0007669"/>
    <property type="project" value="UniProtKB-KW"/>
</dbReference>
<feature type="region of interest" description="Disordered" evidence="3">
    <location>
        <begin position="1"/>
        <end position="70"/>
    </location>
</feature>
<reference evidence="4 5" key="1">
    <citation type="journal article" date="2011" name="Front. Microbiol.">
        <title>Genomic signatures of strain selection and enhancement in Bacillus atrophaeus var. globigii, a historical biowarfare simulant.</title>
        <authorList>
            <person name="Gibbons H.S."/>
            <person name="Broomall S.M."/>
            <person name="McNew L.A."/>
            <person name="Daligault H."/>
            <person name="Chapman C."/>
            <person name="Bruce D."/>
            <person name="Karavis M."/>
            <person name="Krepps M."/>
            <person name="McGregor P.A."/>
            <person name="Hong C."/>
            <person name="Park K.H."/>
            <person name="Akmal A."/>
            <person name="Feldman A."/>
            <person name="Lin J.S."/>
            <person name="Chang W.E."/>
            <person name="Higgs B.W."/>
            <person name="Demirev P."/>
            <person name="Lindquist J."/>
            <person name="Liem A."/>
            <person name="Fochler E."/>
            <person name="Read T.D."/>
            <person name="Tapia R."/>
            <person name="Johnson S."/>
            <person name="Bishop-Lilly K.A."/>
            <person name="Detter C."/>
            <person name="Han C."/>
            <person name="Sozhamannan S."/>
            <person name="Rosenzweig C.N."/>
            <person name="Skowronski E.W."/>
        </authorList>
    </citation>
    <scope>NUCLEOTIDE SEQUENCE [LARGE SCALE GENOMIC DNA]</scope>
    <source>
        <strain evidence="4 5">GYP-17</strain>
    </source>
</reference>
<dbReference type="RefSeq" id="WP_126776233.1">
    <property type="nucleotide sequence ID" value="NZ_PIPM01000002.1"/>
</dbReference>
<dbReference type="EMBL" id="PIPM01000002">
    <property type="protein sequence ID" value="RUO35854.1"/>
    <property type="molecule type" value="Genomic_DNA"/>
</dbReference>
<sequence>MTRQKKSRKSGPLAPRKVDRLSVPKVASTPKKAKGKGRPAGSRLAPVKPKEISNQKVPGSTDPRHGSKKPIPLAVSKAALTPAEAFAAIEDDEKLQSLLARIEDGQVLNKTDQAYVDSQLERYQALAAELGIDLEAEDDDREDDDDWEYDTSDMLDEDLPDLDKS</sequence>
<keyword evidence="2" id="KW-0690">Ribosome biogenesis</keyword>
<gene>
    <name evidence="4" type="ORF">CWE11_03635</name>
</gene>
<dbReference type="Proteomes" id="UP000288405">
    <property type="component" value="Unassembled WGS sequence"/>
</dbReference>
<evidence type="ECO:0000313" key="4">
    <source>
        <dbReference type="EMBL" id="RUO35854.1"/>
    </source>
</evidence>
<protein>
    <recommendedName>
        <fullName evidence="6">Der GTPase-activating protein YihI</fullName>
    </recommendedName>
</protein>
<dbReference type="NCBIfam" id="NF003560">
    <property type="entry name" value="PRK05244.1-1"/>
    <property type="match status" value="1"/>
</dbReference>
<dbReference type="AlphaFoldDB" id="A0A432WPY8"/>
<evidence type="ECO:0000256" key="1">
    <source>
        <dbReference type="ARBA" id="ARBA00022468"/>
    </source>
</evidence>
<dbReference type="OrthoDB" id="5677577at2"/>
<name>A0A432WPY8_9GAMM</name>
<organism evidence="4 5">
    <name type="scientific">Aliidiomarina sanyensis</name>
    <dbReference type="NCBI Taxonomy" id="1249555"/>
    <lineage>
        <taxon>Bacteria</taxon>
        <taxon>Pseudomonadati</taxon>
        <taxon>Pseudomonadota</taxon>
        <taxon>Gammaproteobacteria</taxon>
        <taxon>Alteromonadales</taxon>
        <taxon>Idiomarinaceae</taxon>
        <taxon>Aliidiomarina</taxon>
    </lineage>
</organism>
<feature type="compositionally biased region" description="Acidic residues" evidence="3">
    <location>
        <begin position="132"/>
        <end position="165"/>
    </location>
</feature>
<evidence type="ECO:0000313" key="5">
    <source>
        <dbReference type="Proteomes" id="UP000288405"/>
    </source>
</evidence>
<evidence type="ECO:0000256" key="3">
    <source>
        <dbReference type="SAM" id="MobiDB-lite"/>
    </source>
</evidence>
<accession>A0A432WPY8</accession>
<comment type="caution">
    <text evidence="4">The sequence shown here is derived from an EMBL/GenBank/DDBJ whole genome shotgun (WGS) entry which is preliminary data.</text>
</comment>
<dbReference type="GO" id="GO:0042254">
    <property type="term" value="P:ribosome biogenesis"/>
    <property type="evidence" value="ECO:0007669"/>
    <property type="project" value="UniProtKB-KW"/>
</dbReference>
<dbReference type="InterPro" id="IPR007336">
    <property type="entry name" value="YihI"/>
</dbReference>
<keyword evidence="5" id="KW-1185">Reference proteome</keyword>
<feature type="region of interest" description="Disordered" evidence="3">
    <location>
        <begin position="131"/>
        <end position="165"/>
    </location>
</feature>
<keyword evidence="1" id="KW-0343">GTPase activation</keyword>